<feature type="domain" description="Sulfatase-modifying factor enzyme-like" evidence="2">
    <location>
        <begin position="240"/>
        <end position="499"/>
    </location>
</feature>
<dbReference type="InterPro" id="IPR024361">
    <property type="entry name" value="BACON"/>
</dbReference>
<name>A0A212ITW2_9BACT</name>
<dbReference type="CDD" id="cd14948">
    <property type="entry name" value="BACON"/>
    <property type="match status" value="1"/>
</dbReference>
<dbReference type="Pfam" id="PF13004">
    <property type="entry name" value="BACON"/>
    <property type="match status" value="1"/>
</dbReference>
<dbReference type="InterPro" id="IPR042095">
    <property type="entry name" value="SUMF_sf"/>
</dbReference>
<dbReference type="InterPro" id="IPR051043">
    <property type="entry name" value="Sulfatase_Mod_Factor_Kinase"/>
</dbReference>
<dbReference type="Gene3D" id="2.60.40.10">
    <property type="entry name" value="Immunoglobulins"/>
    <property type="match status" value="1"/>
</dbReference>
<dbReference type="InterPro" id="IPR016187">
    <property type="entry name" value="CTDL_fold"/>
</dbReference>
<dbReference type="Gene3D" id="3.90.1580.10">
    <property type="entry name" value="paralog of FGE (formylglycine-generating enzyme)"/>
    <property type="match status" value="1"/>
</dbReference>
<dbReference type="Pfam" id="PF03781">
    <property type="entry name" value="FGE-sulfatase"/>
    <property type="match status" value="1"/>
</dbReference>
<dbReference type="RefSeq" id="WP_296937843.1">
    <property type="nucleotide sequence ID" value="NZ_LT599032.1"/>
</dbReference>
<dbReference type="InterPro" id="IPR005532">
    <property type="entry name" value="SUMF_dom"/>
</dbReference>
<evidence type="ECO:0000313" key="4">
    <source>
        <dbReference type="EMBL" id="SBV90617.1"/>
    </source>
</evidence>
<proteinExistence type="predicted"/>
<accession>A0A212ITW2</accession>
<gene>
    <name evidence="4" type="ORF">KL86DYS1_10122</name>
</gene>
<dbReference type="GO" id="GO:0120147">
    <property type="term" value="F:formylglycine-generating oxidase activity"/>
    <property type="evidence" value="ECO:0007669"/>
    <property type="project" value="TreeGrafter"/>
</dbReference>
<reference evidence="4" key="1">
    <citation type="submission" date="2016-04" db="EMBL/GenBank/DDBJ databases">
        <authorList>
            <person name="Evans L.H."/>
            <person name="Alamgir A."/>
            <person name="Owens N."/>
            <person name="Weber N.D."/>
            <person name="Virtaneva K."/>
            <person name="Barbian K."/>
            <person name="Babar A."/>
            <person name="Rosenke K."/>
        </authorList>
    </citation>
    <scope>NUCLEOTIDE SEQUENCE</scope>
    <source>
        <strain evidence="4">86-1</strain>
    </source>
</reference>
<dbReference type="EMBL" id="FLUM01000001">
    <property type="protein sequence ID" value="SBV90617.1"/>
    <property type="molecule type" value="Genomic_DNA"/>
</dbReference>
<sequence length="507" mass="55037">MKQSHIIKAIILPLLAGLCLLSCEDDQSASGFQSLNYVKVKASIYNVDFNRQGNSLTSGSDAILLTVSPSSEEIELSTSDDWCHAQISKSGSDILLKITADPNTGGQRAAKVYAMAGRGADKSGAIINISQETSFVVPKVEVDKDVVIFDKYGGEEAITITTNLASWNYQVSNLPGESGSTDWCQTVKDGNILRLTIPETGSIDLREAQITITATEGEYNASATIKVTQDKTRKMVAGIELIFVDGGTFSMGCDVGDVGYVAAVLTTNSPKHSVTLSDFYMGKFEVTQKQYYDMMGTNPSRYPWATYTGADNDQYDPTRPETAKYGSYPVEQITWDMAIAFCDKLNELYSDQGTFNLPTEAQWEYAARGGKYINEANRLMYAGGNDVALVSNSGAGSGTEKLHRPVSGGQYLPNELGIYDMTGNVMEHVYDFFGAYPDGSVTDPDGPAQKNTTSGTTGYNLNHIFKGGSYWHTPYSVYQRAGNANANYTGNGLMGFRVVFKRAIPTP</sequence>
<feature type="signal peptide" evidence="1">
    <location>
        <begin position="1"/>
        <end position="24"/>
    </location>
</feature>
<dbReference type="InterPro" id="IPR013783">
    <property type="entry name" value="Ig-like_fold"/>
</dbReference>
<dbReference type="AlphaFoldDB" id="A0A212ITW2"/>
<evidence type="ECO:0008006" key="5">
    <source>
        <dbReference type="Google" id="ProtNLM"/>
    </source>
</evidence>
<dbReference type="PANTHER" id="PTHR23150:SF19">
    <property type="entry name" value="FORMYLGLYCINE-GENERATING ENZYME"/>
    <property type="match status" value="1"/>
</dbReference>
<organism evidence="4">
    <name type="scientific">uncultured Dysgonomonas sp</name>
    <dbReference type="NCBI Taxonomy" id="206096"/>
    <lineage>
        <taxon>Bacteria</taxon>
        <taxon>Pseudomonadati</taxon>
        <taxon>Bacteroidota</taxon>
        <taxon>Bacteroidia</taxon>
        <taxon>Bacteroidales</taxon>
        <taxon>Dysgonomonadaceae</taxon>
        <taxon>Dysgonomonas</taxon>
        <taxon>environmental samples</taxon>
    </lineage>
</organism>
<evidence type="ECO:0000259" key="2">
    <source>
        <dbReference type="Pfam" id="PF03781"/>
    </source>
</evidence>
<evidence type="ECO:0000259" key="3">
    <source>
        <dbReference type="Pfam" id="PF13004"/>
    </source>
</evidence>
<dbReference type="SUPFAM" id="SSF56436">
    <property type="entry name" value="C-type lectin-like"/>
    <property type="match status" value="1"/>
</dbReference>
<feature type="chain" id="PRO_5012849414" description="Sulfatase-modifying factor enzyme domain-containing protein" evidence="1">
    <location>
        <begin position="25"/>
        <end position="507"/>
    </location>
</feature>
<protein>
    <recommendedName>
        <fullName evidence="5">Sulfatase-modifying factor enzyme domain-containing protein</fullName>
    </recommendedName>
</protein>
<keyword evidence="1" id="KW-0732">Signal</keyword>
<feature type="domain" description="BACON" evidence="3">
    <location>
        <begin position="78"/>
        <end position="132"/>
    </location>
</feature>
<dbReference type="PANTHER" id="PTHR23150">
    <property type="entry name" value="SULFATASE MODIFYING FACTOR 1, 2"/>
    <property type="match status" value="1"/>
</dbReference>
<evidence type="ECO:0000256" key="1">
    <source>
        <dbReference type="SAM" id="SignalP"/>
    </source>
</evidence>